<comment type="caution">
    <text evidence="6">The sequence shown here is derived from an EMBL/GenBank/DDBJ whole genome shotgun (WGS) entry which is preliminary data.</text>
</comment>
<accession>A0AAE1XKM6</accession>
<evidence type="ECO:0000256" key="4">
    <source>
        <dbReference type="PROSITE-ProRule" id="PRU00024"/>
    </source>
</evidence>
<name>A0AAE1XKM6_9LAMI</name>
<dbReference type="SMART" id="SM00336">
    <property type="entry name" value="BBOX"/>
    <property type="match status" value="2"/>
</dbReference>
<feature type="domain" description="B box-type" evidence="5">
    <location>
        <begin position="1"/>
        <end position="46"/>
    </location>
</feature>
<proteinExistence type="predicted"/>
<organism evidence="6 7">
    <name type="scientific">Sesamum alatum</name>
    <dbReference type="NCBI Taxonomy" id="300844"/>
    <lineage>
        <taxon>Eukaryota</taxon>
        <taxon>Viridiplantae</taxon>
        <taxon>Streptophyta</taxon>
        <taxon>Embryophyta</taxon>
        <taxon>Tracheophyta</taxon>
        <taxon>Spermatophyta</taxon>
        <taxon>Magnoliopsida</taxon>
        <taxon>eudicotyledons</taxon>
        <taxon>Gunneridae</taxon>
        <taxon>Pentapetalae</taxon>
        <taxon>asterids</taxon>
        <taxon>lamiids</taxon>
        <taxon>Lamiales</taxon>
        <taxon>Pedaliaceae</taxon>
        <taxon>Sesamum</taxon>
    </lineage>
</organism>
<keyword evidence="7" id="KW-1185">Reference proteome</keyword>
<dbReference type="InterPro" id="IPR049808">
    <property type="entry name" value="CONSTANS-like_Bbox1"/>
</dbReference>
<sequence>MVTCDFCGERPAILYCRADSAKLCLLCDQHVHSANALAKKHLRSQICDNCAAEPASIRCATDGLVLCQECDWDAHGSCAVSAAHDRCPVEGFSGCPSAFDLASAWGLEIEEKKTTSYEWGESCWRS</sequence>
<evidence type="ECO:0000259" key="5">
    <source>
        <dbReference type="PROSITE" id="PS50119"/>
    </source>
</evidence>
<feature type="domain" description="B box-type" evidence="5">
    <location>
        <begin position="42"/>
        <end position="89"/>
    </location>
</feature>
<evidence type="ECO:0000313" key="6">
    <source>
        <dbReference type="EMBL" id="KAK4413573.1"/>
    </source>
</evidence>
<dbReference type="AlphaFoldDB" id="A0AAE1XKM6"/>
<reference evidence="6" key="1">
    <citation type="submission" date="2020-06" db="EMBL/GenBank/DDBJ databases">
        <authorList>
            <person name="Li T."/>
            <person name="Hu X."/>
            <person name="Zhang T."/>
            <person name="Song X."/>
            <person name="Zhang H."/>
            <person name="Dai N."/>
            <person name="Sheng W."/>
            <person name="Hou X."/>
            <person name="Wei L."/>
        </authorList>
    </citation>
    <scope>NUCLEOTIDE SEQUENCE</scope>
    <source>
        <strain evidence="6">3651</strain>
        <tissue evidence="6">Leaf</tissue>
    </source>
</reference>
<evidence type="ECO:0000256" key="2">
    <source>
        <dbReference type="ARBA" id="ARBA00022771"/>
    </source>
</evidence>
<keyword evidence="3" id="KW-0862">Zinc</keyword>
<evidence type="ECO:0000256" key="3">
    <source>
        <dbReference type="ARBA" id="ARBA00022833"/>
    </source>
</evidence>
<evidence type="ECO:0000313" key="7">
    <source>
        <dbReference type="Proteomes" id="UP001293254"/>
    </source>
</evidence>
<dbReference type="InterPro" id="IPR000315">
    <property type="entry name" value="Znf_B-box"/>
</dbReference>
<evidence type="ECO:0000256" key="1">
    <source>
        <dbReference type="ARBA" id="ARBA00022723"/>
    </source>
</evidence>
<keyword evidence="1" id="KW-0479">Metal-binding</keyword>
<dbReference type="GO" id="GO:0008270">
    <property type="term" value="F:zinc ion binding"/>
    <property type="evidence" value="ECO:0007669"/>
    <property type="project" value="UniProtKB-KW"/>
</dbReference>
<dbReference type="PANTHER" id="PTHR31717">
    <property type="entry name" value="ZINC FINGER PROTEIN CONSTANS-LIKE 10"/>
    <property type="match status" value="1"/>
</dbReference>
<dbReference type="EMBL" id="JACGWO010000012">
    <property type="protein sequence ID" value="KAK4413573.1"/>
    <property type="molecule type" value="Genomic_DNA"/>
</dbReference>
<dbReference type="Pfam" id="PF00643">
    <property type="entry name" value="zf-B_box"/>
    <property type="match status" value="2"/>
</dbReference>
<dbReference type="CDD" id="cd19821">
    <property type="entry name" value="Bbox1_BBX-like"/>
    <property type="match status" value="1"/>
</dbReference>
<gene>
    <name evidence="6" type="ORF">Salat_2770000</name>
</gene>
<protein>
    <submittedName>
        <fullName evidence="6">Zinc finger protein CONSTANS-LIKE 14</fullName>
    </submittedName>
</protein>
<dbReference type="Proteomes" id="UP001293254">
    <property type="component" value="Unassembled WGS sequence"/>
</dbReference>
<dbReference type="PANTHER" id="PTHR31717:SF45">
    <property type="entry name" value="ZINC FINGER PROTEIN CONSTANS-LIKE 14-RELATED"/>
    <property type="match status" value="1"/>
</dbReference>
<reference evidence="6" key="2">
    <citation type="journal article" date="2024" name="Plant">
        <title>Genomic evolution and insights into agronomic trait innovations of Sesamum species.</title>
        <authorList>
            <person name="Miao H."/>
            <person name="Wang L."/>
            <person name="Qu L."/>
            <person name="Liu H."/>
            <person name="Sun Y."/>
            <person name="Le M."/>
            <person name="Wang Q."/>
            <person name="Wei S."/>
            <person name="Zheng Y."/>
            <person name="Lin W."/>
            <person name="Duan Y."/>
            <person name="Cao H."/>
            <person name="Xiong S."/>
            <person name="Wang X."/>
            <person name="Wei L."/>
            <person name="Li C."/>
            <person name="Ma Q."/>
            <person name="Ju M."/>
            <person name="Zhao R."/>
            <person name="Li G."/>
            <person name="Mu C."/>
            <person name="Tian Q."/>
            <person name="Mei H."/>
            <person name="Zhang T."/>
            <person name="Gao T."/>
            <person name="Zhang H."/>
        </authorList>
    </citation>
    <scope>NUCLEOTIDE SEQUENCE</scope>
    <source>
        <strain evidence="6">3651</strain>
    </source>
</reference>
<keyword evidence="2 4" id="KW-0863">Zinc-finger</keyword>
<dbReference type="PROSITE" id="PS50119">
    <property type="entry name" value="ZF_BBOX"/>
    <property type="match status" value="2"/>
</dbReference>